<dbReference type="SUPFAM" id="SSF69304">
    <property type="entry name" value="Tricorn protease N-terminal domain"/>
    <property type="match status" value="1"/>
</dbReference>
<protein>
    <submittedName>
        <fullName evidence="3">Tol biopolymer transport system component</fullName>
    </submittedName>
</protein>
<sequence>MSPNRQKLIVLTVALWGIMMLSANAQYFGTNKPIYKQLNYELYQTPHFEIYHYLTDSILLNQMAADCEKWYFYHSGVFAETFKRRNPVIVYTNHADFQQTTAIMSQIDVGVGGVTEGLKRRVVFPLAFTQQETDHVLGHELVHAFQYHIITESENLSLGAIQNIPLWMIEGMAEYLSIGSVSSHTALWMRDALISRNFPSLEKLTFNPTYSPYRFGHAFWAYIAATYGEQYINRLFRETANKGFPASIGEVLGISSDSLSKNWESALRKQLLTRQADTTFSIVGERLLAKGESGRYNLAPSLSPDGQHIIFMSERDLFSLDLFLANVKTGKVMRRIFTATRYDHIDALNMLQTSGTWSPDGRTFTFVGFVKGKTVLLCYNIDKDKIDHQIEIPDIDAIGYPAWSPDGTTIAFAGLHQGVSDLYLWHVNNRQLTNLTLGRGSCIMPAWSADGNRLFFTTEMPAPGQINVGFPYTNIATIDLKYGQITVYKTFDGARNVNPLPMNGGHDVVFLSDGDGRRNLFSINTQSRALRQLTDYPTGICGATEFSPALTTAGDTLVYCMLWDGRFTLFKTTYNRLAQMSVASTPATTNYKDLRLMPYTQHLSQVENNLYFRNRPHHLVPDSFSIAPIRRHFKLDYLGNVSAGVMAGRFGTGMAGSVEALFSDILGQHMLYSGVSINGEIYDFGGQVAYVNQQSRLKKGVSLSHIPYPTASLTYETETADDGTQTKSLSYLFRRTFEDKLSLFAFYPFSRTRRVESGIAWAWYSYRDEKIKNVTSYNDIYYSKTEPVESPPGFRVAILDAAIVIDNAKMGLASPNEGRRLRIQTERYLFGLDMQTFSVDYRQYWFLNPSCIALRTYHYGRYGSDSQDKRLMNLYMGYPWYLRGYESGSYYNNDDIDQQSVGISQLLGSRILVTNAEWRVPFTGPPEVSVVRSYSLYSELAFFVDAGLAWNRTAHPIWSLTTNDPQKRVPVFSTGLGYRINLYGLLVVEPYFAFPFYQKEFREGRFGVNLFSGW</sequence>
<name>A0A2W7NB64_9BACT</name>
<dbReference type="PANTHER" id="PTHR36842">
    <property type="entry name" value="PROTEIN TOLB HOMOLOG"/>
    <property type="match status" value="1"/>
</dbReference>
<evidence type="ECO:0000313" key="3">
    <source>
        <dbReference type="EMBL" id="PZX16883.1"/>
    </source>
</evidence>
<dbReference type="Pfam" id="PF07676">
    <property type="entry name" value="PD40"/>
    <property type="match status" value="4"/>
</dbReference>
<dbReference type="OrthoDB" id="9815657at2"/>
<keyword evidence="2" id="KW-0732">Signal</keyword>
<feature type="chain" id="PRO_5015904575" evidence="2">
    <location>
        <begin position="26"/>
        <end position="1014"/>
    </location>
</feature>
<proteinExistence type="inferred from homology"/>
<comment type="similarity">
    <text evidence="1">Belongs to the TolB family.</text>
</comment>
<feature type="signal peptide" evidence="2">
    <location>
        <begin position="1"/>
        <end position="25"/>
    </location>
</feature>
<gene>
    <name evidence="3" type="ORF">LX69_01697</name>
</gene>
<dbReference type="AlphaFoldDB" id="A0A2W7NB64"/>
<evidence type="ECO:0000313" key="4">
    <source>
        <dbReference type="Proteomes" id="UP000249239"/>
    </source>
</evidence>
<accession>A0A2W7NB64</accession>
<dbReference type="EMBL" id="QKZK01000011">
    <property type="protein sequence ID" value="PZX16883.1"/>
    <property type="molecule type" value="Genomic_DNA"/>
</dbReference>
<dbReference type="Gene3D" id="2.120.10.30">
    <property type="entry name" value="TolB, C-terminal domain"/>
    <property type="match status" value="1"/>
</dbReference>
<keyword evidence="4" id="KW-1185">Reference proteome</keyword>
<organism evidence="3 4">
    <name type="scientific">Breznakibacter xylanolyticus</name>
    <dbReference type="NCBI Taxonomy" id="990"/>
    <lineage>
        <taxon>Bacteria</taxon>
        <taxon>Pseudomonadati</taxon>
        <taxon>Bacteroidota</taxon>
        <taxon>Bacteroidia</taxon>
        <taxon>Marinilabiliales</taxon>
        <taxon>Marinilabiliaceae</taxon>
        <taxon>Breznakibacter</taxon>
    </lineage>
</organism>
<evidence type="ECO:0000256" key="1">
    <source>
        <dbReference type="ARBA" id="ARBA00009820"/>
    </source>
</evidence>
<dbReference type="InterPro" id="IPR011659">
    <property type="entry name" value="WD40"/>
</dbReference>
<dbReference type="InterPro" id="IPR011042">
    <property type="entry name" value="6-blade_b-propeller_TolB-like"/>
</dbReference>
<dbReference type="PANTHER" id="PTHR36842:SF1">
    <property type="entry name" value="PROTEIN TOLB"/>
    <property type="match status" value="1"/>
</dbReference>
<evidence type="ECO:0000256" key="2">
    <source>
        <dbReference type="SAM" id="SignalP"/>
    </source>
</evidence>
<reference evidence="3 4" key="1">
    <citation type="submission" date="2018-06" db="EMBL/GenBank/DDBJ databases">
        <title>Genomic Encyclopedia of Archaeal and Bacterial Type Strains, Phase II (KMG-II): from individual species to whole genera.</title>
        <authorList>
            <person name="Goeker M."/>
        </authorList>
    </citation>
    <scope>NUCLEOTIDE SEQUENCE [LARGE SCALE GENOMIC DNA]</scope>
    <source>
        <strain evidence="3 4">DSM 6779</strain>
    </source>
</reference>
<dbReference type="Proteomes" id="UP000249239">
    <property type="component" value="Unassembled WGS sequence"/>
</dbReference>
<dbReference type="Gene3D" id="2.120.10.60">
    <property type="entry name" value="Tricorn protease N-terminal domain"/>
    <property type="match status" value="1"/>
</dbReference>
<comment type="caution">
    <text evidence="3">The sequence shown here is derived from an EMBL/GenBank/DDBJ whole genome shotgun (WGS) entry which is preliminary data.</text>
</comment>